<dbReference type="GeneID" id="36580497"/>
<accession>A0A2J6T1K2</accession>
<reference evidence="1 2" key="1">
    <citation type="submission" date="2016-04" db="EMBL/GenBank/DDBJ databases">
        <title>A degradative enzymes factory behind the ericoid mycorrhizal symbiosis.</title>
        <authorList>
            <consortium name="DOE Joint Genome Institute"/>
            <person name="Martino E."/>
            <person name="Morin E."/>
            <person name="Grelet G."/>
            <person name="Kuo A."/>
            <person name="Kohler A."/>
            <person name="Daghino S."/>
            <person name="Barry K."/>
            <person name="Choi C."/>
            <person name="Cichocki N."/>
            <person name="Clum A."/>
            <person name="Copeland A."/>
            <person name="Hainaut M."/>
            <person name="Haridas S."/>
            <person name="Labutti K."/>
            <person name="Lindquist E."/>
            <person name="Lipzen A."/>
            <person name="Khouja H.-R."/>
            <person name="Murat C."/>
            <person name="Ohm R."/>
            <person name="Olson A."/>
            <person name="Spatafora J."/>
            <person name="Veneault-Fourrey C."/>
            <person name="Henrissat B."/>
            <person name="Grigoriev I."/>
            <person name="Martin F."/>
            <person name="Perotto S."/>
        </authorList>
    </citation>
    <scope>NUCLEOTIDE SEQUENCE [LARGE SCALE GENOMIC DNA]</scope>
    <source>
        <strain evidence="1 2">E</strain>
    </source>
</reference>
<protein>
    <submittedName>
        <fullName evidence="1">Uncharacterized protein</fullName>
    </submittedName>
</protein>
<evidence type="ECO:0000313" key="2">
    <source>
        <dbReference type="Proteomes" id="UP000235371"/>
    </source>
</evidence>
<sequence>MFALTITFTPAPNCTSGFCAIAVGNYYSFGGSAASLSQCFPLGWQSLSQHYSPGAFPQGYTQACSELSASDTVTETRATCCPVNYECSTAANFNFDGQVCNFSIRRCRNRGGYRCSCSYGRARNTTPGD</sequence>
<dbReference type="InParanoid" id="A0A2J6T1K2"/>
<evidence type="ECO:0000313" key="1">
    <source>
        <dbReference type="EMBL" id="PMD56899.1"/>
    </source>
</evidence>
<dbReference type="EMBL" id="KZ613847">
    <property type="protein sequence ID" value="PMD56899.1"/>
    <property type="molecule type" value="Genomic_DNA"/>
</dbReference>
<proteinExistence type="predicted"/>
<keyword evidence="2" id="KW-1185">Reference proteome</keyword>
<dbReference type="STRING" id="1095630.A0A2J6T1K2"/>
<gene>
    <name evidence="1" type="ORF">K444DRAFT_38869</name>
</gene>
<dbReference type="RefSeq" id="XP_024733803.1">
    <property type="nucleotide sequence ID" value="XM_024872416.1"/>
</dbReference>
<name>A0A2J6T1K2_9HELO</name>
<organism evidence="1 2">
    <name type="scientific">Hyaloscypha bicolor E</name>
    <dbReference type="NCBI Taxonomy" id="1095630"/>
    <lineage>
        <taxon>Eukaryota</taxon>
        <taxon>Fungi</taxon>
        <taxon>Dikarya</taxon>
        <taxon>Ascomycota</taxon>
        <taxon>Pezizomycotina</taxon>
        <taxon>Leotiomycetes</taxon>
        <taxon>Helotiales</taxon>
        <taxon>Hyaloscyphaceae</taxon>
        <taxon>Hyaloscypha</taxon>
        <taxon>Hyaloscypha bicolor</taxon>
    </lineage>
</organism>
<dbReference type="Proteomes" id="UP000235371">
    <property type="component" value="Unassembled WGS sequence"/>
</dbReference>
<dbReference type="OrthoDB" id="3563651at2759"/>
<dbReference type="AlphaFoldDB" id="A0A2J6T1K2"/>